<dbReference type="Pfam" id="PF05721">
    <property type="entry name" value="PhyH"/>
    <property type="match status" value="1"/>
</dbReference>
<evidence type="ECO:0000256" key="2">
    <source>
        <dbReference type="ARBA" id="ARBA00005830"/>
    </source>
</evidence>
<dbReference type="Proteomes" id="UP000250140">
    <property type="component" value="Unassembled WGS sequence"/>
</dbReference>
<dbReference type="SUPFAM" id="SSF51197">
    <property type="entry name" value="Clavaminate synthase-like"/>
    <property type="match status" value="1"/>
</dbReference>
<accession>A0A8E2EMW0</accession>
<keyword evidence="5" id="KW-0560">Oxidoreductase</keyword>
<keyword evidence="5" id="KW-0223">Dioxygenase</keyword>
<comment type="similarity">
    <text evidence="2">Belongs to the PhyH family.</text>
</comment>
<evidence type="ECO:0000313" key="6">
    <source>
        <dbReference type="Proteomes" id="UP000250140"/>
    </source>
</evidence>
<dbReference type="InterPro" id="IPR008775">
    <property type="entry name" value="Phytyl_CoA_dOase-like"/>
</dbReference>
<proteinExistence type="inferred from homology"/>
<keyword evidence="6" id="KW-1185">Reference proteome</keyword>
<dbReference type="Gene3D" id="2.60.120.620">
    <property type="entry name" value="q2cbj1_9rhob like domain"/>
    <property type="match status" value="1"/>
</dbReference>
<evidence type="ECO:0000256" key="3">
    <source>
        <dbReference type="ARBA" id="ARBA00022723"/>
    </source>
</evidence>
<reference evidence="5 6" key="1">
    <citation type="journal article" date="2016" name="Nat. Commun.">
        <title>Ectomycorrhizal ecology is imprinted in the genome of the dominant symbiotic fungus Cenococcum geophilum.</title>
        <authorList>
            <consortium name="DOE Joint Genome Institute"/>
            <person name="Peter M."/>
            <person name="Kohler A."/>
            <person name="Ohm R.A."/>
            <person name="Kuo A."/>
            <person name="Krutzmann J."/>
            <person name="Morin E."/>
            <person name="Arend M."/>
            <person name="Barry K.W."/>
            <person name="Binder M."/>
            <person name="Choi C."/>
            <person name="Clum A."/>
            <person name="Copeland A."/>
            <person name="Grisel N."/>
            <person name="Haridas S."/>
            <person name="Kipfer T."/>
            <person name="LaButti K."/>
            <person name="Lindquist E."/>
            <person name="Lipzen A."/>
            <person name="Maire R."/>
            <person name="Meier B."/>
            <person name="Mihaltcheva S."/>
            <person name="Molinier V."/>
            <person name="Murat C."/>
            <person name="Poggeler S."/>
            <person name="Quandt C.A."/>
            <person name="Sperisen C."/>
            <person name="Tritt A."/>
            <person name="Tisserant E."/>
            <person name="Crous P.W."/>
            <person name="Henrissat B."/>
            <person name="Nehls U."/>
            <person name="Egli S."/>
            <person name="Spatafora J.W."/>
            <person name="Grigoriev I.V."/>
            <person name="Martin F.M."/>
        </authorList>
    </citation>
    <scope>NUCLEOTIDE SEQUENCE [LARGE SCALE GENOMIC DNA]</scope>
    <source>
        <strain evidence="5 6">CBS 207.34</strain>
    </source>
</reference>
<dbReference type="GO" id="GO:0051213">
    <property type="term" value="F:dioxygenase activity"/>
    <property type="evidence" value="ECO:0007669"/>
    <property type="project" value="UniProtKB-KW"/>
</dbReference>
<sequence>MTSPTAYRVIFPPPPPKQLPASPQLRADIQHVEEHGYVILENCFSIQEAEAAKAEIERLSTKDGRTVMGRNVFEGVNTTRIYSLLNKTRKFDHFVLMERVLALNDWFLDPGYNITAFHTIQINPGENPQELHHDDWYCHLPRPRPPLSTAIIIALDEFTMQNGSTNIVPGSHKWPPGRVPDHSEALPTICPAGSVIYFLGTTWHGGGKNESKFPRLSMTVQYCQPYIRPIENQVLAVDPRKLDGIPKEIVKMMGYNTHKPFIGYVDGMNPRKGIARLMHWAQNPVDQDPPTFATKWESKL</sequence>
<protein>
    <submittedName>
        <fullName evidence="5">Phytanoyl-CoA dioxygenase</fullName>
    </submittedName>
</protein>
<keyword evidence="4" id="KW-0408">Iron</keyword>
<dbReference type="PANTHER" id="PTHR20883">
    <property type="entry name" value="PHYTANOYL-COA DIOXYGENASE DOMAIN CONTAINING 1"/>
    <property type="match status" value="1"/>
</dbReference>
<dbReference type="EMBL" id="KV751130">
    <property type="protein sequence ID" value="OCL01451.1"/>
    <property type="molecule type" value="Genomic_DNA"/>
</dbReference>
<keyword evidence="3" id="KW-0479">Metal-binding</keyword>
<evidence type="ECO:0000256" key="1">
    <source>
        <dbReference type="ARBA" id="ARBA00001962"/>
    </source>
</evidence>
<evidence type="ECO:0000256" key="4">
    <source>
        <dbReference type="ARBA" id="ARBA00023004"/>
    </source>
</evidence>
<evidence type="ECO:0000313" key="5">
    <source>
        <dbReference type="EMBL" id="OCL01451.1"/>
    </source>
</evidence>
<gene>
    <name evidence="5" type="ORF">AOQ84DRAFT_6707</name>
</gene>
<dbReference type="GO" id="GO:0046872">
    <property type="term" value="F:metal ion binding"/>
    <property type="evidence" value="ECO:0007669"/>
    <property type="project" value="UniProtKB-KW"/>
</dbReference>
<dbReference type="AlphaFoldDB" id="A0A8E2EMW0"/>
<dbReference type="OrthoDB" id="445007at2759"/>
<name>A0A8E2EMW0_9PEZI</name>
<dbReference type="PANTHER" id="PTHR20883:SF15">
    <property type="entry name" value="PHYTANOYL-COA DIOXYGENASE DOMAIN-CONTAINING PROTEIN 1"/>
    <property type="match status" value="1"/>
</dbReference>
<organism evidence="5 6">
    <name type="scientific">Glonium stellatum</name>
    <dbReference type="NCBI Taxonomy" id="574774"/>
    <lineage>
        <taxon>Eukaryota</taxon>
        <taxon>Fungi</taxon>
        <taxon>Dikarya</taxon>
        <taxon>Ascomycota</taxon>
        <taxon>Pezizomycotina</taxon>
        <taxon>Dothideomycetes</taxon>
        <taxon>Pleosporomycetidae</taxon>
        <taxon>Gloniales</taxon>
        <taxon>Gloniaceae</taxon>
        <taxon>Glonium</taxon>
    </lineage>
</organism>
<comment type="cofactor">
    <cofactor evidence="1">
        <name>Fe cation</name>
        <dbReference type="ChEBI" id="CHEBI:24875"/>
    </cofactor>
</comment>